<dbReference type="RefSeq" id="WP_103322265.1">
    <property type="nucleotide sequence ID" value="NZ_CP069486.1"/>
</dbReference>
<protein>
    <recommendedName>
        <fullName evidence="1">RCHY1 zinc-ribbon domain-containing protein</fullName>
    </recommendedName>
</protein>
<reference evidence="2 3" key="1">
    <citation type="submission" date="2021-02" db="EMBL/GenBank/DDBJ databases">
        <title>FDA dAtabase for Regulatory Grade micrObial Sequences (FDA-ARGOS): Supporting development and validation of Infectious Disease Dx tests.</title>
        <authorList>
            <person name="Sproer C."/>
            <person name="Gronow S."/>
            <person name="Severitt S."/>
            <person name="Schroder I."/>
            <person name="Tallon L."/>
            <person name="Sadzewicz L."/>
            <person name="Zhao X."/>
            <person name="Boylan J."/>
            <person name="Ott S."/>
            <person name="Bowen H."/>
            <person name="Vavikolanu K."/>
            <person name="Mehta A."/>
            <person name="Aluvathingal J."/>
            <person name="Nadendla S."/>
            <person name="Lowell S."/>
            <person name="Myers T."/>
            <person name="Yan Y."/>
            <person name="Sichtig H."/>
        </authorList>
    </citation>
    <scope>NUCLEOTIDE SEQUENCE [LARGE SCALE GENOMIC DNA]</scope>
    <source>
        <strain evidence="2 3">FDAARGOS_1207</strain>
    </source>
</reference>
<dbReference type="Proteomes" id="UP000627155">
    <property type="component" value="Chromosome"/>
</dbReference>
<sequence length="68" mass="8049">MVKNKDINKFFKNIEKDMKSHVNKELLNTTHEIECPECKKKRKIKFKNGKGKCKYCGSTINLDLNFKK</sequence>
<organism evidence="2 3">
    <name type="scientific">Mammaliicoccus vitulinus</name>
    <dbReference type="NCBI Taxonomy" id="71237"/>
    <lineage>
        <taxon>Bacteria</taxon>
        <taxon>Bacillati</taxon>
        <taxon>Bacillota</taxon>
        <taxon>Bacilli</taxon>
        <taxon>Bacillales</taxon>
        <taxon>Staphylococcaceae</taxon>
        <taxon>Mammaliicoccus</taxon>
    </lineage>
</organism>
<evidence type="ECO:0000259" key="1">
    <source>
        <dbReference type="Pfam" id="PF14599"/>
    </source>
</evidence>
<dbReference type="EMBL" id="CP069486">
    <property type="protein sequence ID" value="QRO85155.1"/>
    <property type="molecule type" value="Genomic_DNA"/>
</dbReference>
<gene>
    <name evidence="2" type="ORF">I6J37_00165</name>
</gene>
<feature type="domain" description="RCHY1 zinc-ribbon" evidence="1">
    <location>
        <begin position="6"/>
        <end position="58"/>
    </location>
</feature>
<name>A0ABX7HFP4_9STAP</name>
<proteinExistence type="predicted"/>
<dbReference type="Pfam" id="PF14599">
    <property type="entry name" value="zinc_ribbon_6"/>
    <property type="match status" value="1"/>
</dbReference>
<evidence type="ECO:0000313" key="2">
    <source>
        <dbReference type="EMBL" id="QRO85155.1"/>
    </source>
</evidence>
<keyword evidence="3" id="KW-1185">Reference proteome</keyword>
<evidence type="ECO:0000313" key="3">
    <source>
        <dbReference type="Proteomes" id="UP000627155"/>
    </source>
</evidence>
<accession>A0ABX7HFP4</accession>
<dbReference type="InterPro" id="IPR039512">
    <property type="entry name" value="RCHY1_zinc-ribbon"/>
</dbReference>